<evidence type="ECO:0000313" key="4">
    <source>
        <dbReference type="Proteomes" id="UP000077245"/>
    </source>
</evidence>
<protein>
    <recommendedName>
        <fullName evidence="2">Baseplate structural protein Gp10 C-terminal domain-containing protein</fullName>
    </recommendedName>
</protein>
<dbReference type="EMBL" id="LWMV01000105">
    <property type="protein sequence ID" value="KZX14320.1"/>
    <property type="molecule type" value="Genomic_DNA"/>
</dbReference>
<evidence type="ECO:0000313" key="3">
    <source>
        <dbReference type="EMBL" id="KZX14320.1"/>
    </source>
</evidence>
<dbReference type="PATRIC" id="fig|49547.3.peg.569"/>
<accession>A0A166CB22</accession>
<dbReference type="RefSeq" id="WP_067089882.1">
    <property type="nucleotide sequence ID" value="NZ_LWMV01000105.1"/>
</dbReference>
<feature type="compositionally biased region" description="Low complexity" evidence="1">
    <location>
        <begin position="269"/>
        <end position="292"/>
    </location>
</feature>
<proteinExistence type="predicted"/>
<dbReference type="AlphaFoldDB" id="A0A166CB22"/>
<reference evidence="3 4" key="1">
    <citation type="submission" date="2016-04" db="EMBL/GenBank/DDBJ databases">
        <title>Genome sequence of Methanobrevibacter curvatus DSM 11111.</title>
        <authorList>
            <person name="Poehlein A."/>
            <person name="Seedorf H."/>
            <person name="Daniel R."/>
        </authorList>
    </citation>
    <scope>NUCLEOTIDE SEQUENCE [LARGE SCALE GENOMIC DNA]</scope>
    <source>
        <strain evidence="3 4">DSM 11111</strain>
    </source>
</reference>
<feature type="region of interest" description="Disordered" evidence="1">
    <location>
        <begin position="261"/>
        <end position="293"/>
    </location>
</feature>
<comment type="caution">
    <text evidence="3">The sequence shown here is derived from an EMBL/GenBank/DDBJ whole genome shotgun (WGS) entry which is preliminary data.</text>
</comment>
<feature type="domain" description="Baseplate structural protein Gp10 C-terminal" evidence="2">
    <location>
        <begin position="198"/>
        <end position="306"/>
    </location>
</feature>
<name>A0A166CB22_9EURY</name>
<sequence length="381" mass="42097">MSYDNKNPYERLNDGVYSEYINNSILLSSVLVSTAGLNLPGQFNNNNWNINGDTLKALWSDITYLNGNTVSISNGNLLFKSITFKIDIKLSLFGCLTKIKANTNTNIQLQYSNNNITFININNDTDLTTLNLNSATFYIKISGLNNNTVTLTNLYLEIVTKRLNTNDNVILQNKQLDNIVSNFNNLLCEFEAFKSQIQQKMYPVGTVFETLSNTPPDQLLGFGTWQKQENIFRLSSGTRNAGTTGGTSNVTLSIANLPSHNHSVGVDDSQASSTNQVTASTSSQSSNTTSTNTHEHAYYTTQANGTGTSSLRLGGGSTTIKTNFTENNTHLHRFDHTHTIPSHNHTIPKHGHNVYQNNVGSNQSFSILPPFKVFNVYVRTA</sequence>
<dbReference type="Proteomes" id="UP000077245">
    <property type="component" value="Unassembled WGS sequence"/>
</dbReference>
<dbReference type="InterPro" id="IPR053827">
    <property type="entry name" value="Gp10_C"/>
</dbReference>
<keyword evidence="4" id="KW-1185">Reference proteome</keyword>
<gene>
    <name evidence="3" type="ORF">MBCUR_05440</name>
</gene>
<dbReference type="STRING" id="49547.MBCUR_05440"/>
<evidence type="ECO:0000256" key="1">
    <source>
        <dbReference type="SAM" id="MobiDB-lite"/>
    </source>
</evidence>
<dbReference type="OrthoDB" id="384172at2157"/>
<organism evidence="3 4">
    <name type="scientific">Methanobrevibacter curvatus</name>
    <dbReference type="NCBI Taxonomy" id="49547"/>
    <lineage>
        <taxon>Archaea</taxon>
        <taxon>Methanobacteriati</taxon>
        <taxon>Methanobacteriota</taxon>
        <taxon>Methanomada group</taxon>
        <taxon>Methanobacteria</taxon>
        <taxon>Methanobacteriales</taxon>
        <taxon>Methanobacteriaceae</taxon>
        <taxon>Methanobrevibacter</taxon>
    </lineage>
</organism>
<dbReference type="Pfam" id="PF21939">
    <property type="entry name" value="Gp10_C"/>
    <property type="match status" value="1"/>
</dbReference>
<evidence type="ECO:0000259" key="2">
    <source>
        <dbReference type="Pfam" id="PF21939"/>
    </source>
</evidence>